<proteinExistence type="predicted"/>
<evidence type="ECO:0000313" key="2">
    <source>
        <dbReference type="Proteomes" id="UP001303046"/>
    </source>
</evidence>
<keyword evidence="2" id="KW-1185">Reference proteome</keyword>
<dbReference type="EMBL" id="JAVFWL010000003">
    <property type="protein sequence ID" value="KAK6744584.1"/>
    <property type="molecule type" value="Genomic_DNA"/>
</dbReference>
<name>A0ABR1D231_NECAM</name>
<dbReference type="Proteomes" id="UP001303046">
    <property type="component" value="Unassembled WGS sequence"/>
</dbReference>
<sequence>MTQKPPRDGVEQTLPQPQKLHAITTKLNRQKPEKKIARANPVQTHATDFTDIISETCPSTTVLHNAERDKGNHHVLLLIGVAKVWDEPNKLWKEVEIFFDTGADQSFTSQRLADDLGLECAKQQEFLMYSFDTEKPTPAHCGTAQLELWNNDGRRHAVQLCTTPVLTGKGHTVHLGTEDREFVRQHNNTRTPRRSY</sequence>
<gene>
    <name evidence="1" type="primary">Necator_chrIII.g12123</name>
    <name evidence="1" type="ORF">RB195_011357</name>
</gene>
<protein>
    <recommendedName>
        <fullName evidence="3">Peptidase A2 domain-containing protein</fullName>
    </recommendedName>
</protein>
<evidence type="ECO:0000313" key="1">
    <source>
        <dbReference type="EMBL" id="KAK6744584.1"/>
    </source>
</evidence>
<reference evidence="1 2" key="1">
    <citation type="submission" date="2023-08" db="EMBL/GenBank/DDBJ databases">
        <title>A Necator americanus chromosomal reference genome.</title>
        <authorList>
            <person name="Ilik V."/>
            <person name="Petrzelkova K.J."/>
            <person name="Pardy F."/>
            <person name="Fuh T."/>
            <person name="Niatou-Singa F.S."/>
            <person name="Gouil Q."/>
            <person name="Baker L."/>
            <person name="Ritchie M.E."/>
            <person name="Jex A.R."/>
            <person name="Gazzola D."/>
            <person name="Li H."/>
            <person name="Toshio Fujiwara R."/>
            <person name="Zhan B."/>
            <person name="Aroian R.V."/>
            <person name="Pafco B."/>
            <person name="Schwarz E.M."/>
        </authorList>
    </citation>
    <scope>NUCLEOTIDE SEQUENCE [LARGE SCALE GENOMIC DNA]</scope>
    <source>
        <strain evidence="1 2">Aroian</strain>
        <tissue evidence="1">Whole animal</tissue>
    </source>
</reference>
<evidence type="ECO:0008006" key="3">
    <source>
        <dbReference type="Google" id="ProtNLM"/>
    </source>
</evidence>
<comment type="caution">
    <text evidence="1">The sequence shown here is derived from an EMBL/GenBank/DDBJ whole genome shotgun (WGS) entry which is preliminary data.</text>
</comment>
<accession>A0ABR1D231</accession>
<organism evidence="1 2">
    <name type="scientific">Necator americanus</name>
    <name type="common">Human hookworm</name>
    <dbReference type="NCBI Taxonomy" id="51031"/>
    <lineage>
        <taxon>Eukaryota</taxon>
        <taxon>Metazoa</taxon>
        <taxon>Ecdysozoa</taxon>
        <taxon>Nematoda</taxon>
        <taxon>Chromadorea</taxon>
        <taxon>Rhabditida</taxon>
        <taxon>Rhabditina</taxon>
        <taxon>Rhabditomorpha</taxon>
        <taxon>Strongyloidea</taxon>
        <taxon>Ancylostomatidae</taxon>
        <taxon>Bunostominae</taxon>
        <taxon>Necator</taxon>
    </lineage>
</organism>